<dbReference type="OrthoDB" id="429991at2759"/>
<feature type="compositionally biased region" description="Acidic residues" evidence="1">
    <location>
        <begin position="556"/>
        <end position="565"/>
    </location>
</feature>
<keyword evidence="3" id="KW-1185">Reference proteome</keyword>
<protein>
    <submittedName>
        <fullName evidence="2">Uncharacterized protein</fullName>
    </submittedName>
</protein>
<gene>
    <name evidence="2" type="ORF">PECAL_5P06170</name>
</gene>
<dbReference type="InterPro" id="IPR051291">
    <property type="entry name" value="CIMAP"/>
</dbReference>
<dbReference type="InterPro" id="IPR010736">
    <property type="entry name" value="SHIPPO-rpt"/>
</dbReference>
<name>A0A8J2SMQ3_9STRA</name>
<organism evidence="2 3">
    <name type="scientific">Pelagomonas calceolata</name>
    <dbReference type="NCBI Taxonomy" id="35677"/>
    <lineage>
        <taxon>Eukaryota</taxon>
        <taxon>Sar</taxon>
        <taxon>Stramenopiles</taxon>
        <taxon>Ochrophyta</taxon>
        <taxon>Pelagophyceae</taxon>
        <taxon>Pelagomonadales</taxon>
        <taxon>Pelagomonadaceae</taxon>
        <taxon>Pelagomonas</taxon>
    </lineage>
</organism>
<proteinExistence type="predicted"/>
<feature type="region of interest" description="Disordered" evidence="1">
    <location>
        <begin position="1"/>
        <end position="36"/>
    </location>
</feature>
<evidence type="ECO:0000313" key="2">
    <source>
        <dbReference type="EMBL" id="CAH0376063.1"/>
    </source>
</evidence>
<dbReference type="PANTHER" id="PTHR21580">
    <property type="entry name" value="SHIPPO-1-RELATED"/>
    <property type="match status" value="1"/>
</dbReference>
<sequence length="565" mass="61946">MGVRDMRDPRQVPLLQLPKAFDDGRNPSPYSKRKQQNVMFPWDKKKPITRDMQERVMSKLIANGCKKKRRKRTYFSGSAPSDLDLLIREEKRKPGPNHYHVREDSTIARVRVPVMGRLNLSSTVSLKPPVVPPGPGAYETHLINPGLDLDKPVSFPQTGRKSMALDNDVPGPGAYPGLFERPYTPGGRMGPVPNLSRVPRVDGDDGVEPGPGWYSPRLPSTPGGKLVQGARDTIQLLGYPDEPGPGHYEAQKAMDYVEATDRTVTIPNSRPMTALERTILEGSRKPGPSDYDARGSMSYLEATDRTFTIPKTRPMTALERTILEGSRKPAPWDYSPQRLFHDPSASFGNLPPEGQFDANSFVHIAERHGRSTPAPGEYDLPGFGDESLGGQFQAGKRVDILTNLNGVPGPGTYNLPSTCLKECNMMPKFGSTLARKVWPNGMPGPGEYDVPDLDAGSRSIGRGTRPPLGSSSLRPPLNVPNDNPGPGTYEVGGFKTEFLGWGSMASTVSKFDPNFETTLKVAATEPGPSDYGNQNSTLSIGGGRFGRPYDPNRPWEDEDEMSYED</sequence>
<dbReference type="PANTHER" id="PTHR21580:SF28">
    <property type="entry name" value="BOREALIN N-TERMINAL DOMAIN-CONTAINING PROTEIN-RELATED"/>
    <property type="match status" value="1"/>
</dbReference>
<dbReference type="EMBL" id="CAKKNE010000005">
    <property type="protein sequence ID" value="CAH0376063.1"/>
    <property type="molecule type" value="Genomic_DNA"/>
</dbReference>
<feature type="region of interest" description="Disordered" evidence="1">
    <location>
        <begin position="448"/>
        <end position="487"/>
    </location>
</feature>
<dbReference type="Pfam" id="PF07004">
    <property type="entry name" value="SHIPPO-rpt"/>
    <property type="match status" value="3"/>
</dbReference>
<feature type="compositionally biased region" description="Basic and acidic residues" evidence="1">
    <location>
        <begin position="1"/>
        <end position="10"/>
    </location>
</feature>
<accession>A0A8J2SMQ3</accession>
<evidence type="ECO:0000313" key="3">
    <source>
        <dbReference type="Proteomes" id="UP000789595"/>
    </source>
</evidence>
<feature type="region of interest" description="Disordered" evidence="1">
    <location>
        <begin position="523"/>
        <end position="565"/>
    </location>
</feature>
<dbReference type="AlphaFoldDB" id="A0A8J2SMQ3"/>
<evidence type="ECO:0000256" key="1">
    <source>
        <dbReference type="SAM" id="MobiDB-lite"/>
    </source>
</evidence>
<reference evidence="2" key="1">
    <citation type="submission" date="2021-11" db="EMBL/GenBank/DDBJ databases">
        <authorList>
            <consortium name="Genoscope - CEA"/>
            <person name="William W."/>
        </authorList>
    </citation>
    <scope>NUCLEOTIDE SEQUENCE</scope>
</reference>
<feature type="compositionally biased region" description="Low complexity" evidence="1">
    <location>
        <begin position="465"/>
        <end position="476"/>
    </location>
</feature>
<comment type="caution">
    <text evidence="2">The sequence shown here is derived from an EMBL/GenBank/DDBJ whole genome shotgun (WGS) entry which is preliminary data.</text>
</comment>
<dbReference type="Proteomes" id="UP000789595">
    <property type="component" value="Unassembled WGS sequence"/>
</dbReference>